<dbReference type="EMBL" id="FNHF01000006">
    <property type="protein sequence ID" value="SDM92330.1"/>
    <property type="molecule type" value="Genomic_DNA"/>
</dbReference>
<organism evidence="2 3">
    <name type="scientific">Sediminibacillus halophilus</name>
    <dbReference type="NCBI Taxonomy" id="482461"/>
    <lineage>
        <taxon>Bacteria</taxon>
        <taxon>Bacillati</taxon>
        <taxon>Bacillota</taxon>
        <taxon>Bacilli</taxon>
        <taxon>Bacillales</taxon>
        <taxon>Bacillaceae</taxon>
        <taxon>Sediminibacillus</taxon>
    </lineage>
</organism>
<dbReference type="STRING" id="482461.SAMN05216244_3773"/>
<protein>
    <submittedName>
        <fullName evidence="2">Inner membrane protein</fullName>
    </submittedName>
</protein>
<feature type="transmembrane region" description="Helical" evidence="1">
    <location>
        <begin position="134"/>
        <end position="152"/>
    </location>
</feature>
<dbReference type="PIRSF" id="PIRSF030780">
    <property type="entry name" value="Md_memb_hyd_prd"/>
    <property type="match status" value="1"/>
</dbReference>
<feature type="transmembrane region" description="Helical" evidence="1">
    <location>
        <begin position="67"/>
        <end position="85"/>
    </location>
</feature>
<evidence type="ECO:0000313" key="2">
    <source>
        <dbReference type="EMBL" id="SDM92330.1"/>
    </source>
</evidence>
<dbReference type="InterPro" id="IPR007404">
    <property type="entry name" value="YdjM-like"/>
</dbReference>
<evidence type="ECO:0000256" key="1">
    <source>
        <dbReference type="SAM" id="Phobius"/>
    </source>
</evidence>
<reference evidence="3" key="1">
    <citation type="submission" date="2016-10" db="EMBL/GenBank/DDBJ databases">
        <authorList>
            <person name="Varghese N."/>
            <person name="Submissions S."/>
        </authorList>
    </citation>
    <scope>NUCLEOTIDE SEQUENCE [LARGE SCALE GENOMIC DNA]</scope>
    <source>
        <strain evidence="3">CGMCC 1.6199</strain>
    </source>
</reference>
<dbReference type="PANTHER" id="PTHR35531">
    <property type="entry name" value="INNER MEMBRANE PROTEIN YBCI-RELATED"/>
    <property type="match status" value="1"/>
</dbReference>
<gene>
    <name evidence="2" type="ORF">SAMN05216244_3773</name>
</gene>
<name>A0A1G9X6D2_9BACI</name>
<keyword evidence="1" id="KW-0472">Membrane</keyword>
<keyword evidence="1" id="KW-1133">Transmembrane helix</keyword>
<dbReference type="Proteomes" id="UP000182347">
    <property type="component" value="Unassembled WGS sequence"/>
</dbReference>
<evidence type="ECO:0000313" key="3">
    <source>
        <dbReference type="Proteomes" id="UP000182347"/>
    </source>
</evidence>
<dbReference type="OrthoDB" id="5459053at2"/>
<dbReference type="PANTHER" id="PTHR35531:SF1">
    <property type="entry name" value="INNER MEMBRANE PROTEIN YBCI-RELATED"/>
    <property type="match status" value="1"/>
</dbReference>
<dbReference type="InterPro" id="IPR016956">
    <property type="entry name" value="YdjM"/>
</dbReference>
<proteinExistence type="predicted"/>
<dbReference type="Pfam" id="PF04307">
    <property type="entry name" value="YdjM"/>
    <property type="match status" value="1"/>
</dbReference>
<keyword evidence="3" id="KW-1185">Reference proteome</keyword>
<keyword evidence="1" id="KW-0812">Transmembrane</keyword>
<sequence length="155" mass="16519">MTGKTHIIGGIAACVVTSRFTAYDPLLLTTAGIFGSLLPDICHGGSKIGRKVPFLSKIVSTLFGHRTFTHSLLFLFLIQVLLSLFHLPDGITAGVLVGAASHLLLDAATKNGIKLLYPFQMTFRLPLTVRTGGPAENGILAVLVLLIVYFGQGIM</sequence>
<dbReference type="RefSeq" id="WP_074600762.1">
    <property type="nucleotide sequence ID" value="NZ_FNHF01000006.1"/>
</dbReference>
<accession>A0A1G9X6D2</accession>
<dbReference type="AlphaFoldDB" id="A0A1G9X6D2"/>